<evidence type="ECO:0008006" key="4">
    <source>
        <dbReference type="Google" id="ProtNLM"/>
    </source>
</evidence>
<keyword evidence="1" id="KW-0472">Membrane</keyword>
<feature type="transmembrane region" description="Helical" evidence="1">
    <location>
        <begin position="118"/>
        <end position="134"/>
    </location>
</feature>
<keyword evidence="1" id="KW-1133">Transmembrane helix</keyword>
<feature type="transmembrane region" description="Helical" evidence="1">
    <location>
        <begin position="216"/>
        <end position="237"/>
    </location>
</feature>
<organism evidence="2 3">
    <name type="scientific">Hymenobacter antarcticus</name>
    <dbReference type="NCBI Taxonomy" id="486270"/>
    <lineage>
        <taxon>Bacteria</taxon>
        <taxon>Pseudomonadati</taxon>
        <taxon>Bacteroidota</taxon>
        <taxon>Cytophagia</taxon>
        <taxon>Cytophagales</taxon>
        <taxon>Hymenobacteraceae</taxon>
        <taxon>Hymenobacter</taxon>
    </lineage>
</organism>
<gene>
    <name evidence="2" type="ORF">GCM10022407_00190</name>
</gene>
<feature type="transmembrane region" description="Helical" evidence="1">
    <location>
        <begin position="174"/>
        <end position="195"/>
    </location>
</feature>
<proteinExistence type="predicted"/>
<feature type="transmembrane region" description="Helical" evidence="1">
    <location>
        <begin position="146"/>
        <end position="168"/>
    </location>
</feature>
<dbReference type="Proteomes" id="UP001501556">
    <property type="component" value="Unassembled WGS sequence"/>
</dbReference>
<name>A0ABP7NZT1_9BACT</name>
<comment type="caution">
    <text evidence="2">The sequence shown here is derived from an EMBL/GenBank/DDBJ whole genome shotgun (WGS) entry which is preliminary data.</text>
</comment>
<evidence type="ECO:0000313" key="3">
    <source>
        <dbReference type="Proteomes" id="UP001501556"/>
    </source>
</evidence>
<keyword evidence="3" id="KW-1185">Reference proteome</keyword>
<keyword evidence="1" id="KW-0812">Transmembrane</keyword>
<dbReference type="EMBL" id="BAABDI010000001">
    <property type="protein sequence ID" value="GAA3956650.1"/>
    <property type="molecule type" value="Genomic_DNA"/>
</dbReference>
<reference evidence="3" key="1">
    <citation type="journal article" date="2019" name="Int. J. Syst. Evol. Microbiol.">
        <title>The Global Catalogue of Microorganisms (GCM) 10K type strain sequencing project: providing services to taxonomists for standard genome sequencing and annotation.</title>
        <authorList>
            <consortium name="The Broad Institute Genomics Platform"/>
            <consortium name="The Broad Institute Genome Sequencing Center for Infectious Disease"/>
            <person name="Wu L."/>
            <person name="Ma J."/>
        </authorList>
    </citation>
    <scope>NUCLEOTIDE SEQUENCE [LARGE SCALE GENOMIC DNA]</scope>
    <source>
        <strain evidence="3">JCM 17217</strain>
    </source>
</reference>
<feature type="transmembrane region" description="Helical" evidence="1">
    <location>
        <begin position="282"/>
        <end position="299"/>
    </location>
</feature>
<feature type="transmembrane region" description="Helical" evidence="1">
    <location>
        <begin position="249"/>
        <end position="270"/>
    </location>
</feature>
<sequence length="303" mass="32133">MNIKNLWAYLRERFPVVNMALFAILFATVFVVAGRVAGGPGAFPSALGWAEIGGMAATISFFFRLRVFDEIKDFASDAVLHPERVLQSGRVRLGQLRLLAWAGAGLELAWSAHRGGPVVLGWGLLFGYSLLMRYEFGAPAWLRARLLLYAGTHMLIMPLVIGWLWLAYAPAAQFGPGGGGLLALLSLLGGFAFELARKIRTPAAERAGVDSYSRTLGYGGAVAAVLVVVLASAGAQAQLLARLGAGGEAFGLLAALLLATVAAYGVALWRPREKLVRAAEKLVSLALLGSYVAVIVSAIRPTI</sequence>
<dbReference type="RefSeq" id="WP_345119710.1">
    <property type="nucleotide sequence ID" value="NZ_BAABDI010000001.1"/>
</dbReference>
<evidence type="ECO:0000313" key="2">
    <source>
        <dbReference type="EMBL" id="GAA3956650.1"/>
    </source>
</evidence>
<feature type="transmembrane region" description="Helical" evidence="1">
    <location>
        <begin position="16"/>
        <end position="36"/>
    </location>
</feature>
<accession>A0ABP7NZT1</accession>
<evidence type="ECO:0000256" key="1">
    <source>
        <dbReference type="SAM" id="Phobius"/>
    </source>
</evidence>
<feature type="transmembrane region" description="Helical" evidence="1">
    <location>
        <begin position="42"/>
        <end position="63"/>
    </location>
</feature>
<protein>
    <recommendedName>
        <fullName evidence="4">4-hydroxybenzoate polyprenyltransferase</fullName>
    </recommendedName>
</protein>